<dbReference type="Gene3D" id="3.40.50.2300">
    <property type="match status" value="2"/>
</dbReference>
<dbReference type="PANTHER" id="PTHR47628:SF1">
    <property type="entry name" value="ALIPHATIC AMIDASE EXPRESSION-REGULATING PROTEIN"/>
    <property type="match status" value="1"/>
</dbReference>
<keyword evidence="1" id="KW-0614">Plasmid</keyword>
<reference evidence="1 2" key="1">
    <citation type="journal article" date="2014" name="BMC Genomics">
        <title>Architecture and functions of a multipartite genome of the methylotrophic bacterium Paracoccus aminophilus JCM 7686, containing primary and secondary chromids.</title>
        <authorList>
            <person name="Dziewit L."/>
            <person name="Czarnecki J."/>
            <person name="Wibberg D."/>
            <person name="Radlinska M."/>
            <person name="Mrozek P."/>
            <person name="Szymczak M."/>
            <person name="Schluter A."/>
            <person name="Puhler A."/>
            <person name="Bartosik D."/>
        </authorList>
    </citation>
    <scope>NUCLEOTIDE SEQUENCE [LARGE SCALE GENOMIC DNA]</scope>
    <source>
        <strain evidence="1">JCM 7686</strain>
        <plasmid evidence="2">Plasmid pAMI4</plasmid>
    </source>
</reference>
<dbReference type="HOGENOM" id="CLU_027128_1_1_5"/>
<dbReference type="OrthoDB" id="9802022at2"/>
<dbReference type="CDD" id="cd06357">
    <property type="entry name" value="PBP1_AmiC"/>
    <property type="match status" value="1"/>
</dbReference>
<organism evidence="1 2">
    <name type="scientific">Paracoccus aminophilus JCM 7686</name>
    <dbReference type="NCBI Taxonomy" id="1367847"/>
    <lineage>
        <taxon>Bacteria</taxon>
        <taxon>Pseudomonadati</taxon>
        <taxon>Pseudomonadota</taxon>
        <taxon>Alphaproteobacteria</taxon>
        <taxon>Rhodobacterales</taxon>
        <taxon>Paracoccaceae</taxon>
        <taxon>Paracoccus</taxon>
    </lineage>
</organism>
<dbReference type="InterPro" id="IPR039570">
    <property type="entry name" value="AmiC_PBP1"/>
</dbReference>
<sequence>MISILPLALLFSHSGPYEAVSRSSLNGARLACAEINADADFGLRIEPIEFDPAGRPEAYPELARAALARGITNICGCYTSSSRKEVLPEVERQDALLWFPVHYEGFENSPNVIYSGSGPNQHMTPLIDYLTAEIGNSVCCIGSNYVWGWESNRIMCDSIRARGGKVLSETYLDVGVTDVAQAVETILRLRPDFVFNALIGESSYAFIRALRQVCVARGIDQPRLLPVASCNLSEPELVLIGPEAADGHLSASVYFAAIPGAKNRAFVEAYRAAYPDGPCVSVEAEGAYNAVHLIARAARAAGASDAAAIRKVLGEVSFDAPQGRIALDPLTQHAWLTPRIGRSRADASFEILFESPTPVAPDPYLTRAGNRELPATSSFELGPVR</sequence>
<dbReference type="PATRIC" id="fig|1367847.3.peg.3654"/>
<dbReference type="RefSeq" id="WP_020952205.1">
    <property type="nucleotide sequence ID" value="NC_022049.1"/>
</dbReference>
<dbReference type="GO" id="GO:0033218">
    <property type="term" value="F:amide binding"/>
    <property type="evidence" value="ECO:0007669"/>
    <property type="project" value="InterPro"/>
</dbReference>
<evidence type="ECO:0000313" key="1">
    <source>
        <dbReference type="EMBL" id="AGT10720.1"/>
    </source>
</evidence>
<dbReference type="Pfam" id="PF13433">
    <property type="entry name" value="Peripla_BP_5"/>
    <property type="match status" value="1"/>
</dbReference>
<protein>
    <submittedName>
        <fullName evidence="1">ABC-type branched-chain amino acid transport systems, periplasmic component</fullName>
    </submittedName>
</protein>
<proteinExistence type="predicted"/>
<dbReference type="eggNOG" id="COG0683">
    <property type="taxonomic scope" value="Bacteria"/>
</dbReference>
<dbReference type="KEGG" id="pami:JCM7686_pAMI4p029"/>
<dbReference type="SUPFAM" id="SSF53822">
    <property type="entry name" value="Periplasmic binding protein-like I"/>
    <property type="match status" value="1"/>
</dbReference>
<dbReference type="EMBL" id="CP006652">
    <property type="protein sequence ID" value="AGT10720.1"/>
    <property type="molecule type" value="Genomic_DNA"/>
</dbReference>
<accession>S5Y4Q0</accession>
<dbReference type="Proteomes" id="UP000015480">
    <property type="component" value="Plasmid pAMI4"/>
</dbReference>
<name>S5Y4Q0_PARAH</name>
<dbReference type="PANTHER" id="PTHR47628">
    <property type="match status" value="1"/>
</dbReference>
<geneLocation type="plasmid" evidence="1 2">
    <name>pAMI4</name>
</geneLocation>
<dbReference type="InterPro" id="IPR028082">
    <property type="entry name" value="Peripla_BP_I"/>
</dbReference>
<evidence type="ECO:0000313" key="2">
    <source>
        <dbReference type="Proteomes" id="UP000015480"/>
    </source>
</evidence>
<dbReference type="AlphaFoldDB" id="S5Y4Q0"/>
<keyword evidence="2" id="KW-1185">Reference proteome</keyword>
<gene>
    <name evidence="1" type="ORF">JCM7686_pAMI4p029</name>
</gene>